<dbReference type="Proteomes" id="UP001549320">
    <property type="component" value="Unassembled WGS sequence"/>
</dbReference>
<sequence>MASKMRDPAASKELLLQMTEVGMGVMAIYSEAIACTDRPSRKARWQACLSQAKRHQEILSDLCQAAGIDPNEGSAGRTIARHLNESLLTSMKMAIAIGDTQTVGKVTCECVLLAETRRQQTWALLGQASCMAPGPLEEAMNSRVQEAAIAQLHQLHQTSDWMRESWAESLGLPLIKAAASPKDEAAG</sequence>
<reference evidence="1 2" key="1">
    <citation type="submission" date="2024-06" db="EMBL/GenBank/DDBJ databases">
        <title>Sorghum-associated microbial communities from plants grown in Nebraska, USA.</title>
        <authorList>
            <person name="Schachtman D."/>
        </authorList>
    </citation>
    <scope>NUCLEOTIDE SEQUENCE [LARGE SCALE GENOMIC DNA]</scope>
    <source>
        <strain evidence="1 2">2709</strain>
    </source>
</reference>
<accession>A0ABV2QDR4</accession>
<dbReference type="RefSeq" id="WP_354447028.1">
    <property type="nucleotide sequence ID" value="NZ_JBEPSH010000008.1"/>
</dbReference>
<evidence type="ECO:0000313" key="2">
    <source>
        <dbReference type="Proteomes" id="UP001549320"/>
    </source>
</evidence>
<keyword evidence="2" id="KW-1185">Reference proteome</keyword>
<gene>
    <name evidence="1" type="ORF">ABIE13_004305</name>
</gene>
<comment type="caution">
    <text evidence="1">The sequence shown here is derived from an EMBL/GenBank/DDBJ whole genome shotgun (WGS) entry which is preliminary data.</text>
</comment>
<name>A0ABV2QDR4_9BURK</name>
<dbReference type="EMBL" id="JBEPSH010000008">
    <property type="protein sequence ID" value="MET4579182.1"/>
    <property type="molecule type" value="Genomic_DNA"/>
</dbReference>
<evidence type="ECO:0000313" key="1">
    <source>
        <dbReference type="EMBL" id="MET4579182.1"/>
    </source>
</evidence>
<protein>
    <submittedName>
        <fullName evidence="1">Post-segregation antitoxin (Ccd killing protein)</fullName>
    </submittedName>
</protein>
<organism evidence="1 2">
    <name type="scientific">Ottowia thiooxydans</name>
    <dbReference type="NCBI Taxonomy" id="219182"/>
    <lineage>
        <taxon>Bacteria</taxon>
        <taxon>Pseudomonadati</taxon>
        <taxon>Pseudomonadota</taxon>
        <taxon>Betaproteobacteria</taxon>
        <taxon>Burkholderiales</taxon>
        <taxon>Comamonadaceae</taxon>
        <taxon>Ottowia</taxon>
    </lineage>
</organism>
<proteinExistence type="predicted"/>